<reference evidence="2" key="1">
    <citation type="submission" date="2022-12" db="EMBL/GenBank/DDBJ databases">
        <title>Draft genome assemblies for two species of Escallonia (Escalloniales).</title>
        <authorList>
            <person name="Chanderbali A."/>
            <person name="Dervinis C."/>
            <person name="Anghel I."/>
            <person name="Soltis D."/>
            <person name="Soltis P."/>
            <person name="Zapata F."/>
        </authorList>
    </citation>
    <scope>NUCLEOTIDE SEQUENCE</scope>
    <source>
        <strain evidence="2">UCBG64.0493</strain>
        <tissue evidence="2">Leaf</tissue>
    </source>
</reference>
<organism evidence="2 3">
    <name type="scientific">Escallonia herrerae</name>
    <dbReference type="NCBI Taxonomy" id="1293975"/>
    <lineage>
        <taxon>Eukaryota</taxon>
        <taxon>Viridiplantae</taxon>
        <taxon>Streptophyta</taxon>
        <taxon>Embryophyta</taxon>
        <taxon>Tracheophyta</taxon>
        <taxon>Spermatophyta</taxon>
        <taxon>Magnoliopsida</taxon>
        <taxon>eudicotyledons</taxon>
        <taxon>Gunneridae</taxon>
        <taxon>Pentapetalae</taxon>
        <taxon>asterids</taxon>
        <taxon>campanulids</taxon>
        <taxon>Escalloniales</taxon>
        <taxon>Escalloniaceae</taxon>
        <taxon>Escallonia</taxon>
    </lineage>
</organism>
<evidence type="ECO:0000313" key="2">
    <source>
        <dbReference type="EMBL" id="KAK3025479.1"/>
    </source>
</evidence>
<proteinExistence type="predicted"/>
<evidence type="ECO:0000313" key="3">
    <source>
        <dbReference type="Proteomes" id="UP001188597"/>
    </source>
</evidence>
<keyword evidence="3" id="KW-1185">Reference proteome</keyword>
<comment type="caution">
    <text evidence="2">The sequence shown here is derived from an EMBL/GenBank/DDBJ whole genome shotgun (WGS) entry which is preliminary data.</text>
</comment>
<accession>A0AA88WEM2</accession>
<feature type="region of interest" description="Disordered" evidence="1">
    <location>
        <begin position="65"/>
        <end position="90"/>
    </location>
</feature>
<evidence type="ECO:0000256" key="1">
    <source>
        <dbReference type="SAM" id="MobiDB-lite"/>
    </source>
</evidence>
<feature type="compositionally biased region" description="Basic and acidic residues" evidence="1">
    <location>
        <begin position="75"/>
        <end position="90"/>
    </location>
</feature>
<dbReference type="AlphaFoldDB" id="A0AA88WEM2"/>
<protein>
    <submittedName>
        <fullName evidence="2">Uncharacterized protein</fullName>
    </submittedName>
</protein>
<sequence>MSSAVKMLEGKIPVQPPLIKRGSVNEDLRFKAFEGSAGNSGAYFSTSSQNSQVLRSSSIAHPWIDSSASTASKNEAPEHSPNRQLPLDRL</sequence>
<dbReference type="Proteomes" id="UP001188597">
    <property type="component" value="Unassembled WGS sequence"/>
</dbReference>
<gene>
    <name evidence="2" type="ORF">RJ639_041560</name>
</gene>
<name>A0AA88WEM2_9ASTE</name>
<dbReference type="EMBL" id="JAVXUP010000546">
    <property type="protein sequence ID" value="KAK3025479.1"/>
    <property type="molecule type" value="Genomic_DNA"/>
</dbReference>